<dbReference type="InterPro" id="IPR020616">
    <property type="entry name" value="Thiolase_N"/>
</dbReference>
<dbReference type="InterPro" id="IPR020610">
    <property type="entry name" value="Thiolase_AS"/>
</dbReference>
<gene>
    <name evidence="9" type="ORF">OG222_33450</name>
</gene>
<feature type="compositionally biased region" description="Polar residues" evidence="6">
    <location>
        <begin position="141"/>
        <end position="151"/>
    </location>
</feature>
<feature type="domain" description="Thiolase N-terminal" evidence="7">
    <location>
        <begin position="5"/>
        <end position="260"/>
    </location>
</feature>
<feature type="domain" description="Thiolase C-terminal" evidence="8">
    <location>
        <begin position="268"/>
        <end position="389"/>
    </location>
</feature>
<dbReference type="CDD" id="cd00751">
    <property type="entry name" value="thiolase"/>
    <property type="match status" value="1"/>
</dbReference>
<organism evidence="9">
    <name type="scientific">Streptomyces sp. NBC_00148</name>
    <dbReference type="NCBI Taxonomy" id="2903626"/>
    <lineage>
        <taxon>Bacteria</taxon>
        <taxon>Bacillati</taxon>
        <taxon>Actinomycetota</taxon>
        <taxon>Actinomycetes</taxon>
        <taxon>Kitasatosporales</taxon>
        <taxon>Streptomycetaceae</taxon>
        <taxon>Streptomyces</taxon>
    </lineage>
</organism>
<dbReference type="GO" id="GO:0003988">
    <property type="term" value="F:acetyl-CoA C-acyltransferase activity"/>
    <property type="evidence" value="ECO:0007669"/>
    <property type="project" value="UniProtKB-ARBA"/>
</dbReference>
<dbReference type="InterPro" id="IPR020615">
    <property type="entry name" value="Thiolase_acyl_enz_int_AS"/>
</dbReference>
<dbReference type="EMBL" id="CP108169">
    <property type="protein sequence ID" value="WTQ77748.1"/>
    <property type="molecule type" value="Genomic_DNA"/>
</dbReference>
<keyword evidence="2 5" id="KW-0808">Transferase</keyword>
<dbReference type="PANTHER" id="PTHR18919">
    <property type="entry name" value="ACETYL-COA C-ACYLTRANSFERASE"/>
    <property type="match status" value="1"/>
</dbReference>
<dbReference type="PANTHER" id="PTHR18919:SF134">
    <property type="entry name" value="BETA-KETOACYL COA THIOLASE FADA3-RELATED"/>
    <property type="match status" value="1"/>
</dbReference>
<feature type="active site" description="Acyl-thioester intermediate" evidence="4">
    <location>
        <position position="86"/>
    </location>
</feature>
<dbReference type="SUPFAM" id="SSF53901">
    <property type="entry name" value="Thiolase-like"/>
    <property type="match status" value="2"/>
</dbReference>
<dbReference type="PROSITE" id="PS00098">
    <property type="entry name" value="THIOLASE_1"/>
    <property type="match status" value="1"/>
</dbReference>
<dbReference type="NCBIfam" id="TIGR01930">
    <property type="entry name" value="AcCoA-C-Actrans"/>
    <property type="match status" value="1"/>
</dbReference>
<keyword evidence="3 5" id="KW-0012">Acyltransferase</keyword>
<feature type="active site" description="Proton acceptor" evidence="4">
    <location>
        <position position="347"/>
    </location>
</feature>
<feature type="active site" description="Proton acceptor" evidence="4">
    <location>
        <position position="377"/>
    </location>
</feature>
<dbReference type="Gene3D" id="3.40.47.10">
    <property type="match status" value="2"/>
</dbReference>
<proteinExistence type="inferred from homology"/>
<evidence type="ECO:0000256" key="3">
    <source>
        <dbReference type="ARBA" id="ARBA00023315"/>
    </source>
</evidence>
<dbReference type="AlphaFoldDB" id="A0AAU1M301"/>
<accession>A0AAU1M301</accession>
<evidence type="ECO:0000259" key="7">
    <source>
        <dbReference type="Pfam" id="PF00108"/>
    </source>
</evidence>
<name>A0AAU1M301_9ACTN</name>
<feature type="region of interest" description="Disordered" evidence="6">
    <location>
        <begin position="128"/>
        <end position="151"/>
    </location>
</feature>
<dbReference type="InterPro" id="IPR002155">
    <property type="entry name" value="Thiolase"/>
</dbReference>
<evidence type="ECO:0000256" key="1">
    <source>
        <dbReference type="ARBA" id="ARBA00010982"/>
    </source>
</evidence>
<comment type="similarity">
    <text evidence="1 5">Belongs to the thiolase-like superfamily. Thiolase family.</text>
</comment>
<dbReference type="Pfam" id="PF00108">
    <property type="entry name" value="Thiolase_N"/>
    <property type="match status" value="1"/>
</dbReference>
<dbReference type="InterPro" id="IPR020617">
    <property type="entry name" value="Thiolase_C"/>
</dbReference>
<sequence>MPEAVVVAACRTAIGTSLKGTLARTSAFDLAEAAVTEAVRRSGLPGEAFDDLILGESRYGGGDIARNVAVIAGLTSVPGAAVNRHCASGLSTVSMAAAGIRAGMEDAVLAGGVQSTSTAPVMRRVDPATGEWEDPWDSPAHPSTPTAPNNDMSVAVGWNAARLAGISRQEMDAWALRSHLRALAAIDEGLFTDEIVPVKALLADGSYTTFEVDEHPRRGSTAEKLAGLKPLHPEIEGFTITAGNSSGINDAASVLALTSDSLASREGLTPLATVRGWASVGVEPERTGLAPAGAVGKALRRAGLDVGAVDLFEINEAFASVAVAATRELGVSEDIVNIHGSGCSLGHPIAASGARMLTTLVHDLRRRGGGIGVAAMCAGGGQASAVVVEV</sequence>
<evidence type="ECO:0000259" key="8">
    <source>
        <dbReference type="Pfam" id="PF02803"/>
    </source>
</evidence>
<evidence type="ECO:0000256" key="6">
    <source>
        <dbReference type="SAM" id="MobiDB-lite"/>
    </source>
</evidence>
<dbReference type="PROSITE" id="PS00099">
    <property type="entry name" value="THIOLASE_3"/>
    <property type="match status" value="1"/>
</dbReference>
<evidence type="ECO:0000256" key="4">
    <source>
        <dbReference type="PIRSR" id="PIRSR000429-1"/>
    </source>
</evidence>
<reference evidence="9" key="1">
    <citation type="submission" date="2022-10" db="EMBL/GenBank/DDBJ databases">
        <title>The complete genomes of actinobacterial strains from the NBC collection.</title>
        <authorList>
            <person name="Joergensen T.S."/>
            <person name="Alvarez Arevalo M."/>
            <person name="Sterndorff E.B."/>
            <person name="Faurdal D."/>
            <person name="Vuksanovic O."/>
            <person name="Mourched A.-S."/>
            <person name="Charusanti P."/>
            <person name="Shaw S."/>
            <person name="Blin K."/>
            <person name="Weber T."/>
        </authorList>
    </citation>
    <scope>NUCLEOTIDE SEQUENCE</scope>
    <source>
        <strain evidence="9">NBC_00148</strain>
    </source>
</reference>
<evidence type="ECO:0000313" key="9">
    <source>
        <dbReference type="EMBL" id="WTQ77748.1"/>
    </source>
</evidence>
<dbReference type="Pfam" id="PF02803">
    <property type="entry name" value="Thiolase_C"/>
    <property type="match status" value="1"/>
</dbReference>
<dbReference type="PIRSF" id="PIRSF000429">
    <property type="entry name" value="Ac-CoA_Ac_transf"/>
    <property type="match status" value="1"/>
</dbReference>
<protein>
    <submittedName>
        <fullName evidence="9">Thiolase family protein</fullName>
    </submittedName>
</protein>
<evidence type="ECO:0000256" key="2">
    <source>
        <dbReference type="ARBA" id="ARBA00022679"/>
    </source>
</evidence>
<dbReference type="InterPro" id="IPR016039">
    <property type="entry name" value="Thiolase-like"/>
</dbReference>
<evidence type="ECO:0000256" key="5">
    <source>
        <dbReference type="RuleBase" id="RU003557"/>
    </source>
</evidence>